<feature type="domain" description="Mce/MlaD" evidence="9">
    <location>
        <begin position="297"/>
        <end position="399"/>
    </location>
</feature>
<gene>
    <name evidence="10" type="primary">pqiB</name>
    <name evidence="10" type="ORF">ACFOHL_15915</name>
</gene>
<evidence type="ECO:0000256" key="3">
    <source>
        <dbReference type="ARBA" id="ARBA00022519"/>
    </source>
</evidence>
<dbReference type="PANTHER" id="PTHR30462">
    <property type="entry name" value="INTERMEMBRANE TRANSPORT PROTEIN PQIB-RELATED"/>
    <property type="match status" value="1"/>
</dbReference>
<keyword evidence="4 8" id="KW-0812">Transmembrane</keyword>
<keyword evidence="6 8" id="KW-0472">Membrane</keyword>
<dbReference type="NCBIfam" id="NF008070">
    <property type="entry name" value="PRK10807.1"/>
    <property type="match status" value="1"/>
</dbReference>
<evidence type="ECO:0000256" key="7">
    <source>
        <dbReference type="SAM" id="MobiDB-lite"/>
    </source>
</evidence>
<keyword evidence="3" id="KW-0997">Cell inner membrane</keyword>
<keyword evidence="2" id="KW-1003">Cell membrane</keyword>
<evidence type="ECO:0000313" key="10">
    <source>
        <dbReference type="EMBL" id="MFC3123108.1"/>
    </source>
</evidence>
<dbReference type="InterPro" id="IPR003399">
    <property type="entry name" value="Mce/MlaD"/>
</dbReference>
<sequence length="560" mass="61312">MTEQNDSTPIGGANPEVHAKTSISKIWLLPLIAVIIGIGMVYNDWQNRGVMIQVMFETAEGLESGKTVLKSRNVEIGRVKRVGFNHDKAHILVDIEVQKDMAAFIVEDSQFWVVRPRIGARGITGISTLLSGAYIEVSPGKSTVEQYEFVGLENPPVTPSNADGIHLRLVSQGSETLNIGNPVLYRGFEVGAVESKSYDDLEEEAHYDIFINAPYHNLVTENTAFWNVSGFQLSMTAEGVSFDVASLDALFNGGVEFGLPDGEKPGKGVPQNYLFTIYDSLESIEEQKDYAFIEYVILVEDSVSGLYKGAPVEYRGIRVGTVSQPYMKFLEIAEISGYGEEERIPVVVKIEPERLLGKELGSLQDFQQVFDNWIKGGLTAFVESANLVTGSLKIGLAPGEETKSELEYFGRFPVIPASIGGFESITQQLESILATLNTLPFKETVDNVNTLIDSTDQTIQSAGQAIITAETTIKRADSTLISLEQTLSELQKSLKGVQPNSDIYLSLQGAITQLEATLNDVRPLVKEVTNQPNSLIFGKPTVKDKEPHSFSNAAAEEGKQ</sequence>
<dbReference type="EMBL" id="JBHRSW010000047">
    <property type="protein sequence ID" value="MFC3123108.1"/>
    <property type="molecule type" value="Genomic_DNA"/>
</dbReference>
<evidence type="ECO:0000259" key="9">
    <source>
        <dbReference type="Pfam" id="PF02470"/>
    </source>
</evidence>
<comment type="subcellular location">
    <subcellularLocation>
        <location evidence="1">Cell inner membrane</location>
    </subcellularLocation>
</comment>
<dbReference type="InterPro" id="IPR051800">
    <property type="entry name" value="PqiA-PqiB_transport"/>
</dbReference>
<organism evidence="10 11">
    <name type="scientific">Agaribacter flavus</name>
    <dbReference type="NCBI Taxonomy" id="1902781"/>
    <lineage>
        <taxon>Bacteria</taxon>
        <taxon>Pseudomonadati</taxon>
        <taxon>Pseudomonadota</taxon>
        <taxon>Gammaproteobacteria</taxon>
        <taxon>Alteromonadales</taxon>
        <taxon>Alteromonadaceae</taxon>
        <taxon>Agaribacter</taxon>
    </lineage>
</organism>
<keyword evidence="5 8" id="KW-1133">Transmembrane helix</keyword>
<evidence type="ECO:0000256" key="4">
    <source>
        <dbReference type="ARBA" id="ARBA00022692"/>
    </source>
</evidence>
<proteinExistence type="predicted"/>
<name>A0ABV7FRZ1_9ALTE</name>
<evidence type="ECO:0000256" key="2">
    <source>
        <dbReference type="ARBA" id="ARBA00022475"/>
    </source>
</evidence>
<keyword evidence="11" id="KW-1185">Reference proteome</keyword>
<evidence type="ECO:0000256" key="8">
    <source>
        <dbReference type="SAM" id="Phobius"/>
    </source>
</evidence>
<dbReference type="RefSeq" id="WP_376921226.1">
    <property type="nucleotide sequence ID" value="NZ_JBHRSW010000047.1"/>
</dbReference>
<dbReference type="Pfam" id="PF02470">
    <property type="entry name" value="MlaD"/>
    <property type="match status" value="2"/>
</dbReference>
<reference evidence="11" key="1">
    <citation type="journal article" date="2019" name="Int. J. Syst. Evol. Microbiol.">
        <title>The Global Catalogue of Microorganisms (GCM) 10K type strain sequencing project: providing services to taxonomists for standard genome sequencing and annotation.</title>
        <authorList>
            <consortium name="The Broad Institute Genomics Platform"/>
            <consortium name="The Broad Institute Genome Sequencing Center for Infectious Disease"/>
            <person name="Wu L."/>
            <person name="Ma J."/>
        </authorList>
    </citation>
    <scope>NUCLEOTIDE SEQUENCE [LARGE SCALE GENOMIC DNA]</scope>
    <source>
        <strain evidence="11">KCTC 52473</strain>
    </source>
</reference>
<evidence type="ECO:0000313" key="11">
    <source>
        <dbReference type="Proteomes" id="UP001595478"/>
    </source>
</evidence>
<evidence type="ECO:0000256" key="5">
    <source>
        <dbReference type="ARBA" id="ARBA00022989"/>
    </source>
</evidence>
<feature type="domain" description="Mce/MlaD" evidence="9">
    <location>
        <begin position="49"/>
        <end position="140"/>
    </location>
</feature>
<protein>
    <submittedName>
        <fullName evidence="10">Intermembrane transport protein PqiB</fullName>
    </submittedName>
</protein>
<feature type="transmembrane region" description="Helical" evidence="8">
    <location>
        <begin position="26"/>
        <end position="45"/>
    </location>
</feature>
<dbReference type="PANTHER" id="PTHR30462:SF2">
    <property type="entry name" value="INTERMEMBRANE TRANSPORT PROTEIN PQIB"/>
    <property type="match status" value="1"/>
</dbReference>
<dbReference type="Proteomes" id="UP001595478">
    <property type="component" value="Unassembled WGS sequence"/>
</dbReference>
<dbReference type="Gene3D" id="1.10.287.1490">
    <property type="match status" value="1"/>
</dbReference>
<accession>A0ABV7FRZ1</accession>
<evidence type="ECO:0000256" key="6">
    <source>
        <dbReference type="ARBA" id="ARBA00023136"/>
    </source>
</evidence>
<comment type="caution">
    <text evidence="10">The sequence shown here is derived from an EMBL/GenBank/DDBJ whole genome shotgun (WGS) entry which is preliminary data.</text>
</comment>
<evidence type="ECO:0000256" key="1">
    <source>
        <dbReference type="ARBA" id="ARBA00004533"/>
    </source>
</evidence>
<feature type="region of interest" description="Disordered" evidence="7">
    <location>
        <begin position="536"/>
        <end position="560"/>
    </location>
</feature>